<feature type="non-terminal residue" evidence="2">
    <location>
        <position position="491"/>
    </location>
</feature>
<feature type="region of interest" description="Disordered" evidence="1">
    <location>
        <begin position="1"/>
        <end position="43"/>
    </location>
</feature>
<dbReference type="EMBL" id="VUJU01011505">
    <property type="protein sequence ID" value="KAF0710848.1"/>
    <property type="molecule type" value="Genomic_DNA"/>
</dbReference>
<evidence type="ECO:0000313" key="3">
    <source>
        <dbReference type="Proteomes" id="UP000478052"/>
    </source>
</evidence>
<feature type="compositionally biased region" description="Basic and acidic residues" evidence="1">
    <location>
        <begin position="1"/>
        <end position="15"/>
    </location>
</feature>
<dbReference type="InterPro" id="IPR012337">
    <property type="entry name" value="RNaseH-like_sf"/>
</dbReference>
<dbReference type="SUPFAM" id="SSF53098">
    <property type="entry name" value="Ribonuclease H-like"/>
    <property type="match status" value="1"/>
</dbReference>
<reference evidence="2 3" key="1">
    <citation type="submission" date="2019-08" db="EMBL/GenBank/DDBJ databases">
        <title>Whole genome of Aphis craccivora.</title>
        <authorList>
            <person name="Voronova N.V."/>
            <person name="Shulinski R.S."/>
            <person name="Bandarenka Y.V."/>
            <person name="Zhorov D.G."/>
            <person name="Warner D."/>
        </authorList>
    </citation>
    <scope>NUCLEOTIDE SEQUENCE [LARGE SCALE GENOMIC DNA]</scope>
    <source>
        <strain evidence="2">180601</strain>
        <tissue evidence="2">Whole Body</tissue>
    </source>
</reference>
<protein>
    <submittedName>
        <fullName evidence="2">Zinc finger MYM-type protein 5-like</fullName>
    </submittedName>
</protein>
<proteinExistence type="predicted"/>
<feature type="compositionally biased region" description="Polar residues" evidence="1">
    <location>
        <begin position="33"/>
        <end position="43"/>
    </location>
</feature>
<comment type="caution">
    <text evidence="2">The sequence shown here is derived from an EMBL/GenBank/DDBJ whole genome shotgun (WGS) entry which is preliminary data.</text>
</comment>
<sequence>MMHSEDVLTTNKDDEMTGAGIQNSLDLDHDSGPSGTTNNVEITNSKGTFPTVFSNDPEKLPLVLSNELVQHFSSLGPCQPIALELLNYEFPKKKYPNGDVRSFHENFYHRKIQNGRMFVKRWWLPYSPSQDKFFCISCKLFGLPKAKNPFLAKIRSNDYKILKEQLILMKVGILEAANRQIAENQAVMSAIIEAILFIARQNIALRGHDEGYKSSNRGNFLELLKLLSNYHAPLKYHMDKINENQHNRVTFLSNVTQNNIMNILSEKVRSFILKEVKQANEFAVIIVASMQEQYSGLKTRIQEENPREIYVWCSAHIFNLVLVDTCDCCLETKLFSGNISSLVEFMRARKRTAIFMKWQGELYSQEQKRRLKRFSSTRWSSHDRVLIVVQEKYFALLKTLNELTTLKDSDREMVSTAESLLKIIISFQFVLVMHLIRKIFSITTVVSNYLQSKSMDFIQAMTLIDKVKTRLQELRSEENYNQIVNDAKLSN</sequence>
<accession>A0A6G0VV23</accession>
<evidence type="ECO:0000256" key="1">
    <source>
        <dbReference type="SAM" id="MobiDB-lite"/>
    </source>
</evidence>
<dbReference type="Proteomes" id="UP000478052">
    <property type="component" value="Unassembled WGS sequence"/>
</dbReference>
<gene>
    <name evidence="2" type="ORF">FWK35_00032968</name>
</gene>
<dbReference type="AlphaFoldDB" id="A0A6G0VV23"/>
<dbReference type="PANTHER" id="PTHR45749:SF21">
    <property type="entry name" value="DUF4371 DOMAIN-CONTAINING PROTEIN"/>
    <property type="match status" value="1"/>
</dbReference>
<dbReference type="OrthoDB" id="8196265at2759"/>
<keyword evidence="3" id="KW-1185">Reference proteome</keyword>
<name>A0A6G0VV23_APHCR</name>
<organism evidence="2 3">
    <name type="scientific">Aphis craccivora</name>
    <name type="common">Cowpea aphid</name>
    <dbReference type="NCBI Taxonomy" id="307492"/>
    <lineage>
        <taxon>Eukaryota</taxon>
        <taxon>Metazoa</taxon>
        <taxon>Ecdysozoa</taxon>
        <taxon>Arthropoda</taxon>
        <taxon>Hexapoda</taxon>
        <taxon>Insecta</taxon>
        <taxon>Pterygota</taxon>
        <taxon>Neoptera</taxon>
        <taxon>Paraneoptera</taxon>
        <taxon>Hemiptera</taxon>
        <taxon>Sternorrhyncha</taxon>
        <taxon>Aphidomorpha</taxon>
        <taxon>Aphidoidea</taxon>
        <taxon>Aphididae</taxon>
        <taxon>Aphidini</taxon>
        <taxon>Aphis</taxon>
        <taxon>Aphis</taxon>
    </lineage>
</organism>
<evidence type="ECO:0000313" key="2">
    <source>
        <dbReference type="EMBL" id="KAF0710848.1"/>
    </source>
</evidence>
<dbReference type="PANTHER" id="PTHR45749">
    <property type="match status" value="1"/>
</dbReference>